<dbReference type="Gene3D" id="3.20.20.70">
    <property type="entry name" value="Aldolase class I"/>
    <property type="match status" value="1"/>
</dbReference>
<accession>A0AA88VGM3</accession>
<dbReference type="SUPFAM" id="SSF51569">
    <property type="entry name" value="Aldolase"/>
    <property type="match status" value="1"/>
</dbReference>
<evidence type="ECO:0000256" key="5">
    <source>
        <dbReference type="ARBA" id="ARBA00023141"/>
    </source>
</evidence>
<comment type="catalytic activity">
    <reaction evidence="6 8">
        <text>D-erythrose 4-phosphate + phosphoenolpyruvate + H2O = 7-phospho-2-dehydro-3-deoxy-D-arabino-heptonate + phosphate</text>
        <dbReference type="Rhea" id="RHEA:14717"/>
        <dbReference type="ChEBI" id="CHEBI:15377"/>
        <dbReference type="ChEBI" id="CHEBI:16897"/>
        <dbReference type="ChEBI" id="CHEBI:43474"/>
        <dbReference type="ChEBI" id="CHEBI:58394"/>
        <dbReference type="ChEBI" id="CHEBI:58702"/>
        <dbReference type="EC" id="2.5.1.54"/>
    </reaction>
</comment>
<dbReference type="GO" id="GO:0003849">
    <property type="term" value="F:3-deoxy-7-phosphoheptulonate synthase activity"/>
    <property type="evidence" value="ECO:0007669"/>
    <property type="project" value="UniProtKB-EC"/>
</dbReference>
<keyword evidence="8" id="KW-0934">Plastid</keyword>
<protein>
    <recommendedName>
        <fullName evidence="8">Phospho-2-dehydro-3-deoxyheptonate aldolase</fullName>
        <ecNumber evidence="8">2.5.1.54</ecNumber>
    </recommendedName>
</protein>
<dbReference type="GO" id="GO:0009073">
    <property type="term" value="P:aromatic amino acid family biosynthetic process"/>
    <property type="evidence" value="ECO:0007669"/>
    <property type="project" value="UniProtKB-KW"/>
</dbReference>
<evidence type="ECO:0000256" key="8">
    <source>
        <dbReference type="RuleBase" id="RU363071"/>
    </source>
</evidence>
<evidence type="ECO:0000313" key="10">
    <source>
        <dbReference type="Proteomes" id="UP001188597"/>
    </source>
</evidence>
<proteinExistence type="inferred from homology"/>
<dbReference type="InterPro" id="IPR013785">
    <property type="entry name" value="Aldolase_TIM"/>
</dbReference>
<comment type="subcellular location">
    <subcellularLocation>
        <location evidence="8">Plastid</location>
        <location evidence="8">Chloroplast</location>
    </subcellularLocation>
</comment>
<keyword evidence="8" id="KW-0150">Chloroplast</keyword>
<keyword evidence="7" id="KW-0170">Cobalt</keyword>
<name>A0AA88VGM3_9ASTE</name>
<keyword evidence="5 8" id="KW-0057">Aromatic amino acid biosynthesis</keyword>
<evidence type="ECO:0000256" key="7">
    <source>
        <dbReference type="PIRSR" id="PIRSR602480-1"/>
    </source>
</evidence>
<comment type="caution">
    <text evidence="9">The sequence shown here is derived from an EMBL/GenBank/DDBJ whole genome shotgun (WGS) entry which is preliminary data.</text>
</comment>
<evidence type="ECO:0000256" key="3">
    <source>
        <dbReference type="ARBA" id="ARBA00022605"/>
    </source>
</evidence>
<reference evidence="9" key="1">
    <citation type="submission" date="2022-12" db="EMBL/GenBank/DDBJ databases">
        <title>Draft genome assemblies for two species of Escallonia (Escalloniales).</title>
        <authorList>
            <person name="Chanderbali A."/>
            <person name="Dervinis C."/>
            <person name="Anghel I."/>
            <person name="Soltis D."/>
            <person name="Soltis P."/>
            <person name="Zapata F."/>
        </authorList>
    </citation>
    <scope>NUCLEOTIDE SEQUENCE</scope>
    <source>
        <strain evidence="9">UCBG64.0493</strain>
        <tissue evidence="9">Leaf</tissue>
    </source>
</reference>
<keyword evidence="7" id="KW-0104">Cadmium</keyword>
<dbReference type="Pfam" id="PF01474">
    <property type="entry name" value="DAHP_synth_2"/>
    <property type="match status" value="2"/>
</dbReference>
<dbReference type="GO" id="GO:0008652">
    <property type="term" value="P:amino acid biosynthetic process"/>
    <property type="evidence" value="ECO:0007669"/>
    <property type="project" value="UniProtKB-KW"/>
</dbReference>
<evidence type="ECO:0000256" key="1">
    <source>
        <dbReference type="ARBA" id="ARBA00004688"/>
    </source>
</evidence>
<dbReference type="PANTHER" id="PTHR21337:SF0">
    <property type="entry name" value="PHOSPHO-2-DEHYDRO-3-DEOXYHEPTONATE ALDOLASE"/>
    <property type="match status" value="1"/>
</dbReference>
<keyword evidence="3 8" id="KW-0028">Amino-acid biosynthesis</keyword>
<dbReference type="PANTHER" id="PTHR21337">
    <property type="entry name" value="PHOSPHO-2-DEHYDRO-3-DEOXYHEPTONATE ALDOLASE 1, 2"/>
    <property type="match status" value="1"/>
</dbReference>
<comment type="cofactor">
    <cofactor evidence="7">
        <name>Mn(2+)</name>
        <dbReference type="ChEBI" id="CHEBI:29035"/>
    </cofactor>
    <cofactor evidence="7">
        <name>Co(2+)</name>
        <dbReference type="ChEBI" id="CHEBI:48828"/>
    </cofactor>
    <cofactor evidence="7">
        <name>Cd(2+)</name>
        <dbReference type="ChEBI" id="CHEBI:48775"/>
    </cofactor>
    <text evidence="7">Binds 1 divalent cation per subunit. The enzyme is active with manganese, cobalt or cadmium ions.</text>
</comment>
<feature type="binding site" evidence="7">
    <location>
        <position position="155"/>
    </location>
    <ligand>
        <name>phosphoenolpyruvate</name>
        <dbReference type="ChEBI" id="CHEBI:58702"/>
    </ligand>
</feature>
<evidence type="ECO:0000256" key="6">
    <source>
        <dbReference type="ARBA" id="ARBA00047508"/>
    </source>
</evidence>
<dbReference type="EMBL" id="JAVXUP010001765">
    <property type="protein sequence ID" value="KAK3008320.1"/>
    <property type="molecule type" value="Genomic_DNA"/>
</dbReference>
<gene>
    <name evidence="9" type="ORF">RJ639_014424</name>
</gene>
<sequence>MLDRHGPWIMAAQLVGGQWRSGVVQRDATTRESAARVGYLKKILEYPDEAELESVLWTLEEFPPLVFAGEARNLEERLAKAAVGRAFLLQGGDCAKSFKEFSANNIRNTFKVLLQMGVVLTFGGQMPEIKGYAKEVLKKFKMLDSKPVKTPMVGRIAGQFAKPRSGIYEEKGEVRLPIYKGDIIDGDAFDEKSRVADPQRMIRAYCRAAATLNLLPAFAIGGYATMQRVTKWNLNLVEHIKQGDIRRFNRYQELAQRVDEALGFMFATGLTIDHPIMATIEFWTSHECLLLTY</sequence>
<evidence type="ECO:0000256" key="2">
    <source>
        <dbReference type="ARBA" id="ARBA00008911"/>
    </source>
</evidence>
<evidence type="ECO:0000313" key="9">
    <source>
        <dbReference type="EMBL" id="KAK3008320.1"/>
    </source>
</evidence>
<keyword evidence="7" id="KW-0464">Manganese</keyword>
<evidence type="ECO:0000256" key="4">
    <source>
        <dbReference type="ARBA" id="ARBA00022679"/>
    </source>
</evidence>
<keyword evidence="8" id="KW-0809">Transit peptide</keyword>
<comment type="similarity">
    <text evidence="2 8">Belongs to the class-II DAHP synthase family.</text>
</comment>
<dbReference type="Proteomes" id="UP001188597">
    <property type="component" value="Unassembled WGS sequence"/>
</dbReference>
<comment type="pathway">
    <text evidence="1 8">Metabolic intermediate biosynthesis; chorismate biosynthesis; chorismate from D-erythrose 4-phosphate and phosphoenolpyruvate: step 1/7.</text>
</comment>
<dbReference type="EC" id="2.5.1.54" evidence="8"/>
<dbReference type="InterPro" id="IPR002480">
    <property type="entry name" value="DAHP_synth_2"/>
</dbReference>
<organism evidence="9 10">
    <name type="scientific">Escallonia herrerae</name>
    <dbReference type="NCBI Taxonomy" id="1293975"/>
    <lineage>
        <taxon>Eukaryota</taxon>
        <taxon>Viridiplantae</taxon>
        <taxon>Streptophyta</taxon>
        <taxon>Embryophyta</taxon>
        <taxon>Tracheophyta</taxon>
        <taxon>Spermatophyta</taxon>
        <taxon>Magnoliopsida</taxon>
        <taxon>eudicotyledons</taxon>
        <taxon>Gunneridae</taxon>
        <taxon>Pentapetalae</taxon>
        <taxon>asterids</taxon>
        <taxon>campanulids</taxon>
        <taxon>Escalloniales</taxon>
        <taxon>Escalloniaceae</taxon>
        <taxon>Escallonia</taxon>
    </lineage>
</organism>
<dbReference type="GO" id="GO:0009507">
    <property type="term" value="C:chloroplast"/>
    <property type="evidence" value="ECO:0007669"/>
    <property type="project" value="UniProtKB-SubCell"/>
</dbReference>
<feature type="binding site" evidence="7">
    <location>
        <position position="94"/>
    </location>
    <ligand>
        <name>Mn(2+)</name>
        <dbReference type="ChEBI" id="CHEBI:29035"/>
    </ligand>
</feature>
<dbReference type="AlphaFoldDB" id="A0AA88VGM3"/>
<keyword evidence="10" id="KW-1185">Reference proteome</keyword>
<keyword evidence="4 8" id="KW-0808">Transferase</keyword>